<organism evidence="3 4">
    <name type="scientific">Parachaetomium inaequale</name>
    <dbReference type="NCBI Taxonomy" id="2588326"/>
    <lineage>
        <taxon>Eukaryota</taxon>
        <taxon>Fungi</taxon>
        <taxon>Dikarya</taxon>
        <taxon>Ascomycota</taxon>
        <taxon>Pezizomycotina</taxon>
        <taxon>Sordariomycetes</taxon>
        <taxon>Sordariomycetidae</taxon>
        <taxon>Sordariales</taxon>
        <taxon>Chaetomiaceae</taxon>
        <taxon>Parachaetomium</taxon>
    </lineage>
</organism>
<sequence>MDEALRRMNGTSMSMYMYMCPGKRYEDGSDRGSFGEVYKYDIHPNHLVDPKKSAHYKYVAVKEIPPRSDKDRQTIIEGWEKEASVLQKMNALQQEHIVRFLTAFRHGDQGREDHYLMFEWADGGNLLNLWKTTAHPLTPRLVKAAVKQILGLANALCNAHYPKTGPTFRHGDLKPANILWFKNNDGSDEMGTLKIADWGLAKQHNVVTELRANKTSTEYGTRRYEPPRRRLAWLRRFNSSIRSEYSNSPPFYQITSGNSVKVARIHDVAVQWMDHIAKDPRCEAGRTALGNLLELVQTGLLVVKLPDRLGTSTDLSLSRWPSRSRRTSAAHSERSIASEINTTDAHRPSNADIPGIVVSEADESPPPPNLVLLPSPELLRGDTGGGRVLADDFARRMEYIYLEDDDDNYWFPDVGVPPVPPGAGEPDQVENQGEDVDSGAQSTRQSTWKQQFQGASSGTAKLTVPQQERVDYGNAELDNNWARSVNNELAAEVFANVQQRTRSIARPEATPTSKLCRACRSFREGLWKPAFSQTYELSDLEAAAKEESCDLCGLFWRTWQRLGGIRTSSVLLEREGSSLRMNAISDPALSILRSPDLRTPIGNSIQIGFPDPSAAPIDAQFEIIRKWLSQCNSRHSCCQTNTNNKDTNRTLPTRLINVGRPGDTQVRLVETSSSTELHPASDCRWLALSHQWGPRPHFCTTPSTLSSHLAGIPLASLPSTFRDAVAVTRELGCAYLWIDSLCVVQGPGGDFNTEAKRMEQVYSGAYCVLAVSRSRGDGSGFLHSPRKGRDYVSLRDEGLGPEAERKGVSHICQNVDDFNAHVLAGELNGRGWVLQERALARRTVFFTDWQMYWECGQGILMDAGQAERILRCQDLFKRYSRLALTNSFDRPLAIDGLQARILAALDSKGGFGVLDEGARKKGLLRRSLLWCRDAETARLERIVFPPDRAISVVPSWSWMAYTGGIDYISPEFDQVEWAEMQSPWSGADEPVPSALRRGNIPLVAKAWEYDARGAKEGEGMLIFDTPGQSQQSETLCVVLGCQKGSTQKNYLMLVQPTAVRDQSGTTIYERIGAGYLPAKCLGRHGKRITIY</sequence>
<keyword evidence="4" id="KW-1185">Reference proteome</keyword>
<evidence type="ECO:0000313" key="4">
    <source>
        <dbReference type="Proteomes" id="UP001303115"/>
    </source>
</evidence>
<dbReference type="PROSITE" id="PS50011">
    <property type="entry name" value="PROTEIN_KINASE_DOM"/>
    <property type="match status" value="1"/>
</dbReference>
<dbReference type="EMBL" id="MU854549">
    <property type="protein sequence ID" value="KAK4033138.1"/>
    <property type="molecule type" value="Genomic_DNA"/>
</dbReference>
<evidence type="ECO:0000256" key="1">
    <source>
        <dbReference type="SAM" id="MobiDB-lite"/>
    </source>
</evidence>
<dbReference type="PANTHER" id="PTHR33112">
    <property type="entry name" value="DOMAIN PROTEIN, PUTATIVE-RELATED"/>
    <property type="match status" value="1"/>
</dbReference>
<feature type="region of interest" description="Disordered" evidence="1">
    <location>
        <begin position="316"/>
        <end position="352"/>
    </location>
</feature>
<dbReference type="GO" id="GO:0004672">
    <property type="term" value="F:protein kinase activity"/>
    <property type="evidence" value="ECO:0007669"/>
    <property type="project" value="InterPro"/>
</dbReference>
<reference evidence="4" key="1">
    <citation type="journal article" date="2023" name="Mol. Phylogenet. Evol.">
        <title>Genome-scale phylogeny and comparative genomics of the fungal order Sordariales.</title>
        <authorList>
            <person name="Hensen N."/>
            <person name="Bonometti L."/>
            <person name="Westerberg I."/>
            <person name="Brannstrom I.O."/>
            <person name="Guillou S."/>
            <person name="Cros-Aarteil S."/>
            <person name="Calhoun S."/>
            <person name="Haridas S."/>
            <person name="Kuo A."/>
            <person name="Mondo S."/>
            <person name="Pangilinan J."/>
            <person name="Riley R."/>
            <person name="LaButti K."/>
            <person name="Andreopoulos B."/>
            <person name="Lipzen A."/>
            <person name="Chen C."/>
            <person name="Yan M."/>
            <person name="Daum C."/>
            <person name="Ng V."/>
            <person name="Clum A."/>
            <person name="Steindorff A."/>
            <person name="Ohm R.A."/>
            <person name="Martin F."/>
            <person name="Silar P."/>
            <person name="Natvig D.O."/>
            <person name="Lalanne C."/>
            <person name="Gautier V."/>
            <person name="Ament-Velasquez S.L."/>
            <person name="Kruys A."/>
            <person name="Hutchinson M.I."/>
            <person name="Powell A.J."/>
            <person name="Barry K."/>
            <person name="Miller A.N."/>
            <person name="Grigoriev I.V."/>
            <person name="Debuchy R."/>
            <person name="Gladieux P."/>
            <person name="Hiltunen Thoren M."/>
            <person name="Johannesson H."/>
        </authorList>
    </citation>
    <scope>NUCLEOTIDE SEQUENCE [LARGE SCALE GENOMIC DNA]</scope>
    <source>
        <strain evidence="4">CBS 284.82</strain>
    </source>
</reference>
<dbReference type="GO" id="GO:0005524">
    <property type="term" value="F:ATP binding"/>
    <property type="evidence" value="ECO:0007669"/>
    <property type="project" value="InterPro"/>
</dbReference>
<dbReference type="Gene3D" id="1.10.510.10">
    <property type="entry name" value="Transferase(Phosphotransferase) domain 1"/>
    <property type="match status" value="1"/>
</dbReference>
<proteinExistence type="predicted"/>
<dbReference type="AlphaFoldDB" id="A0AAN6P7F0"/>
<dbReference type="Pfam" id="PF00069">
    <property type="entry name" value="Pkinase"/>
    <property type="match status" value="1"/>
</dbReference>
<dbReference type="InterPro" id="IPR011009">
    <property type="entry name" value="Kinase-like_dom_sf"/>
</dbReference>
<name>A0AAN6P7F0_9PEZI</name>
<dbReference type="PANTHER" id="PTHR33112:SF10">
    <property type="entry name" value="TOL"/>
    <property type="match status" value="1"/>
</dbReference>
<accession>A0AAN6P7F0</accession>
<dbReference type="CDD" id="cd00180">
    <property type="entry name" value="PKc"/>
    <property type="match status" value="1"/>
</dbReference>
<gene>
    <name evidence="3" type="ORF">C8A01DRAFT_50215</name>
</gene>
<feature type="region of interest" description="Disordered" evidence="1">
    <location>
        <begin position="416"/>
        <end position="446"/>
    </location>
</feature>
<comment type="caution">
    <text evidence="3">The sequence shown here is derived from an EMBL/GenBank/DDBJ whole genome shotgun (WGS) entry which is preliminary data.</text>
</comment>
<dbReference type="InterPro" id="IPR000719">
    <property type="entry name" value="Prot_kinase_dom"/>
</dbReference>
<evidence type="ECO:0000313" key="3">
    <source>
        <dbReference type="EMBL" id="KAK4033138.1"/>
    </source>
</evidence>
<dbReference type="InterPro" id="IPR010730">
    <property type="entry name" value="HET"/>
</dbReference>
<evidence type="ECO:0000259" key="2">
    <source>
        <dbReference type="PROSITE" id="PS50011"/>
    </source>
</evidence>
<dbReference type="Pfam" id="PF06985">
    <property type="entry name" value="HET"/>
    <property type="match status" value="1"/>
</dbReference>
<feature type="domain" description="Protein kinase" evidence="2">
    <location>
        <begin position="23"/>
        <end position="321"/>
    </location>
</feature>
<protein>
    <recommendedName>
        <fullName evidence="2">Protein kinase domain-containing protein</fullName>
    </recommendedName>
</protein>
<dbReference type="SMART" id="SM00220">
    <property type="entry name" value="S_TKc"/>
    <property type="match status" value="1"/>
</dbReference>
<dbReference type="SUPFAM" id="SSF56112">
    <property type="entry name" value="Protein kinase-like (PK-like)"/>
    <property type="match status" value="1"/>
</dbReference>
<dbReference type="Proteomes" id="UP001303115">
    <property type="component" value="Unassembled WGS sequence"/>
</dbReference>